<dbReference type="AlphaFoldDB" id="A0AAE0D617"/>
<dbReference type="Proteomes" id="UP001281614">
    <property type="component" value="Unassembled WGS sequence"/>
</dbReference>
<evidence type="ECO:0000256" key="1">
    <source>
        <dbReference type="SAM" id="SignalP"/>
    </source>
</evidence>
<evidence type="ECO:0000313" key="2">
    <source>
        <dbReference type="EMBL" id="KAK2762993.1"/>
    </source>
</evidence>
<name>A0AAE0D617_COLKA</name>
<sequence>MDSSLWRMFSLTFFTAGAMATTILFDPPFQCPSVIDTVIPIGQYSEYLYGGLEDPSDPGLQTMAEVHNALSNCSSVKSLKLLITKPQGEFEPDRYDFPFQYPSGSHYPSELEVLDLEGYRFNEKPWEETCKMLSSAESILHGYLDWVGSGKAWKWLKWMWLSEQQKQMTNLDLWLEAMDFSHIKTLVLIPTEQSIFSRSKSHAPNSTRLAPHLESLTSLTVRGAWAGRLITALPENSLAHLAWLNSQAYPWRLAEPVIRHHAKSLTSLEWRASEAEADRRSSMTREQIVELGMMATGLRDITIDMRQMDAWPYRHLEAQATKFPRRENATLFFDMASYCRRAIDARKNKVLGRERWKMEMMSNCGPGEDDFAPPRLDIASAQDMFEFLVEKNAGGQLRKVNFYSGDWDRPREEPRWGAGWLDGKRVWASCWISEYLAELKDIDNKYRHSQGPWMVCQAGSKRQFHEVGSRRTIWDNEEWWWDRTMEQRIWKIKMGNSPANPFMQQSCAL</sequence>
<protein>
    <submittedName>
        <fullName evidence="2">Uncharacterized protein</fullName>
    </submittedName>
</protein>
<keyword evidence="1" id="KW-0732">Signal</keyword>
<proteinExistence type="predicted"/>
<accession>A0AAE0D617</accession>
<feature type="chain" id="PRO_5042245799" evidence="1">
    <location>
        <begin position="21"/>
        <end position="509"/>
    </location>
</feature>
<gene>
    <name evidence="2" type="ORF">CKAH01_16024</name>
</gene>
<feature type="signal peptide" evidence="1">
    <location>
        <begin position="1"/>
        <end position="20"/>
    </location>
</feature>
<organism evidence="2 3">
    <name type="scientific">Colletotrichum kahawae</name>
    <name type="common">Coffee berry disease fungus</name>
    <dbReference type="NCBI Taxonomy" id="34407"/>
    <lineage>
        <taxon>Eukaryota</taxon>
        <taxon>Fungi</taxon>
        <taxon>Dikarya</taxon>
        <taxon>Ascomycota</taxon>
        <taxon>Pezizomycotina</taxon>
        <taxon>Sordariomycetes</taxon>
        <taxon>Hypocreomycetidae</taxon>
        <taxon>Glomerellales</taxon>
        <taxon>Glomerellaceae</taxon>
        <taxon>Colletotrichum</taxon>
        <taxon>Colletotrichum gloeosporioides species complex</taxon>
    </lineage>
</organism>
<dbReference type="EMBL" id="VYYT01000147">
    <property type="protein sequence ID" value="KAK2762993.1"/>
    <property type="molecule type" value="Genomic_DNA"/>
</dbReference>
<reference evidence="2" key="1">
    <citation type="submission" date="2023-02" db="EMBL/GenBank/DDBJ databases">
        <title>Colletotrichum kahawae CIFC_Que2 genome sequencing and assembly.</title>
        <authorList>
            <person name="Baroncelli R."/>
        </authorList>
    </citation>
    <scope>NUCLEOTIDE SEQUENCE</scope>
    <source>
        <strain evidence="2">CIFC_Que2</strain>
    </source>
</reference>
<comment type="caution">
    <text evidence="2">The sequence shown here is derived from an EMBL/GenBank/DDBJ whole genome shotgun (WGS) entry which is preliminary data.</text>
</comment>
<keyword evidence="3" id="KW-1185">Reference proteome</keyword>
<evidence type="ECO:0000313" key="3">
    <source>
        <dbReference type="Proteomes" id="UP001281614"/>
    </source>
</evidence>